<reference evidence="1" key="2">
    <citation type="journal article" date="2022" name="New Phytol.">
        <title>Evolutionary transition to the ectomycorrhizal habit in the genomes of a hyperdiverse lineage of mushroom-forming fungi.</title>
        <authorList>
            <person name="Looney B."/>
            <person name="Miyauchi S."/>
            <person name="Morin E."/>
            <person name="Drula E."/>
            <person name="Courty P.E."/>
            <person name="Kohler A."/>
            <person name="Kuo A."/>
            <person name="LaButti K."/>
            <person name="Pangilinan J."/>
            <person name="Lipzen A."/>
            <person name="Riley R."/>
            <person name="Andreopoulos W."/>
            <person name="He G."/>
            <person name="Johnson J."/>
            <person name="Nolan M."/>
            <person name="Tritt A."/>
            <person name="Barry K.W."/>
            <person name="Grigoriev I.V."/>
            <person name="Nagy L.G."/>
            <person name="Hibbett D."/>
            <person name="Henrissat B."/>
            <person name="Matheny P.B."/>
            <person name="Labbe J."/>
            <person name="Martin F.M."/>
        </authorList>
    </citation>
    <scope>NUCLEOTIDE SEQUENCE</scope>
    <source>
        <strain evidence="1">EC-137</strain>
    </source>
</reference>
<comment type="caution">
    <text evidence="1">The sequence shown here is derived from an EMBL/GenBank/DDBJ whole genome shotgun (WGS) entry which is preliminary data.</text>
</comment>
<keyword evidence="2" id="KW-1185">Reference proteome</keyword>
<reference evidence="1" key="1">
    <citation type="submission" date="2021-02" db="EMBL/GenBank/DDBJ databases">
        <authorList>
            <consortium name="DOE Joint Genome Institute"/>
            <person name="Ahrendt S."/>
            <person name="Looney B.P."/>
            <person name="Miyauchi S."/>
            <person name="Morin E."/>
            <person name="Drula E."/>
            <person name="Courty P.E."/>
            <person name="Chicoki N."/>
            <person name="Fauchery L."/>
            <person name="Kohler A."/>
            <person name="Kuo A."/>
            <person name="Labutti K."/>
            <person name="Pangilinan J."/>
            <person name="Lipzen A."/>
            <person name="Riley R."/>
            <person name="Andreopoulos W."/>
            <person name="He G."/>
            <person name="Johnson J."/>
            <person name="Barry K.W."/>
            <person name="Grigoriev I.V."/>
            <person name="Nagy L."/>
            <person name="Hibbett D."/>
            <person name="Henrissat B."/>
            <person name="Matheny P.B."/>
            <person name="Labbe J."/>
            <person name="Martin F."/>
        </authorList>
    </citation>
    <scope>NUCLEOTIDE SEQUENCE</scope>
    <source>
        <strain evidence="1">EC-137</strain>
    </source>
</reference>
<dbReference type="Proteomes" id="UP000814128">
    <property type="component" value="Unassembled WGS sequence"/>
</dbReference>
<evidence type="ECO:0000313" key="1">
    <source>
        <dbReference type="EMBL" id="KAI0028443.1"/>
    </source>
</evidence>
<name>A0ACB8QA23_9AGAM</name>
<proteinExistence type="predicted"/>
<sequence length="441" mass="47937">MAPQKVSQPVIGPAFFAAIEDELHDSARVQRHGQEDDLREALSRVMTRVQELCGLLKATFQAKSDLETQLTLAQSNLKMSLANNEMLEDALKRHSASQDVGWRRAPARRTSVDETGSSDTHGNCDSESTPPTPPPLSQTQTSDSRFFRFRFSSGRNTPTQSSHPSSPPLSAARLPISGSPGHLTSASLPSLVQPIEEMHAKELERFRTKLAEESAKLARAVEDKRALESELETLSQALFEEANKMVASERIKRAEAEEELKEARIEKEALRAAMKVMESERLSGVPHAPLPSATFSQSTPDLPSEAGSHHPRSRSSSVNAIKSPRSPLGARSVEEHLISSPFSQAAYSSHEGVATSLPNIAVELPVVLSDPSVLLSSGDHCKHNDANQQNPVPQTSNAESSLSIDDNVGWGRASTHAANYQPPLPLAFSPPPVDELDSPWR</sequence>
<organism evidence="1 2">
    <name type="scientific">Vararia minispora EC-137</name>
    <dbReference type="NCBI Taxonomy" id="1314806"/>
    <lineage>
        <taxon>Eukaryota</taxon>
        <taxon>Fungi</taxon>
        <taxon>Dikarya</taxon>
        <taxon>Basidiomycota</taxon>
        <taxon>Agaricomycotina</taxon>
        <taxon>Agaricomycetes</taxon>
        <taxon>Russulales</taxon>
        <taxon>Lachnocladiaceae</taxon>
        <taxon>Vararia</taxon>
    </lineage>
</organism>
<dbReference type="EMBL" id="MU273752">
    <property type="protein sequence ID" value="KAI0028443.1"/>
    <property type="molecule type" value="Genomic_DNA"/>
</dbReference>
<protein>
    <submittedName>
        <fullName evidence="1">Uncharacterized protein</fullName>
    </submittedName>
</protein>
<accession>A0ACB8QA23</accession>
<gene>
    <name evidence="1" type="ORF">K488DRAFT_89737</name>
</gene>
<evidence type="ECO:0000313" key="2">
    <source>
        <dbReference type="Proteomes" id="UP000814128"/>
    </source>
</evidence>